<evidence type="ECO:0000256" key="5">
    <source>
        <dbReference type="ARBA" id="ARBA00022989"/>
    </source>
</evidence>
<feature type="domain" description="Major facilitator superfamily (MFS) profile" evidence="8">
    <location>
        <begin position="10"/>
        <end position="395"/>
    </location>
</feature>
<dbReference type="InterPro" id="IPR050189">
    <property type="entry name" value="MFS_Efflux_Transporters"/>
</dbReference>
<evidence type="ECO:0000256" key="1">
    <source>
        <dbReference type="ARBA" id="ARBA00004651"/>
    </source>
</evidence>
<gene>
    <name evidence="9" type="ordered locus">DSY4781</name>
</gene>
<organism evidence="9 10">
    <name type="scientific">Desulfitobacterium hafniense (strain Y51)</name>
    <dbReference type="NCBI Taxonomy" id="138119"/>
    <lineage>
        <taxon>Bacteria</taxon>
        <taxon>Bacillati</taxon>
        <taxon>Bacillota</taxon>
        <taxon>Clostridia</taxon>
        <taxon>Eubacteriales</taxon>
        <taxon>Desulfitobacteriaceae</taxon>
        <taxon>Desulfitobacterium</taxon>
    </lineage>
</organism>
<keyword evidence="10" id="KW-1185">Reference proteome</keyword>
<evidence type="ECO:0000313" key="9">
    <source>
        <dbReference type="EMBL" id="BAE86570.1"/>
    </source>
</evidence>
<keyword evidence="3" id="KW-1003">Cell membrane</keyword>
<dbReference type="EMBL" id="AP008230">
    <property type="protein sequence ID" value="BAE86570.1"/>
    <property type="molecule type" value="Genomic_DNA"/>
</dbReference>
<dbReference type="STRING" id="138119.DSY4781"/>
<feature type="transmembrane region" description="Helical" evidence="7">
    <location>
        <begin position="166"/>
        <end position="187"/>
    </location>
</feature>
<keyword evidence="4 7" id="KW-0812">Transmembrane</keyword>
<dbReference type="PROSITE" id="PS50850">
    <property type="entry name" value="MFS"/>
    <property type="match status" value="1"/>
</dbReference>
<dbReference type="SUPFAM" id="SSF103473">
    <property type="entry name" value="MFS general substrate transporter"/>
    <property type="match status" value="1"/>
</dbReference>
<dbReference type="KEGG" id="dsy:DSY4781"/>
<dbReference type="AlphaFoldDB" id="Q24N22"/>
<dbReference type="RefSeq" id="WP_011462122.1">
    <property type="nucleotide sequence ID" value="NC_007907.1"/>
</dbReference>
<evidence type="ECO:0000313" key="10">
    <source>
        <dbReference type="Proteomes" id="UP000001946"/>
    </source>
</evidence>
<keyword evidence="5 7" id="KW-1133">Transmembrane helix</keyword>
<feature type="transmembrane region" description="Helical" evidence="7">
    <location>
        <begin position="12"/>
        <end position="30"/>
    </location>
</feature>
<comment type="subcellular location">
    <subcellularLocation>
        <location evidence="1">Cell membrane</location>
        <topology evidence="1">Multi-pass membrane protein</topology>
    </subcellularLocation>
</comment>
<sequence length="395" mass="41435">MTEQAKKYQNYLFVTLVIMLTATTIAGHQFKVPTIMGELATSLNMTSSASWLMSIFTFVGIFLALPAGSMAQKFGPKAMIVCAALFAAGGSLIGSLAPSGSLMIASRGIEGIGFILATVCGPLAIARFVEPSKIGSAIGIWAIWVPVGQILAFNITPIMYGSMSWNAIWVIFAVASLVMAAATLFLVNNKKGNVPTAEALSSSAAKFTDVFSQKNLWLLCFSFSLFNLVFMATLSFVPAFLETSGMMGKSAAAFVTTLPMIICMVSLPIFGKVSDIIGSLKKPLLVSLVVLGPSVAMMFSTNISLVYIGAVLFGAIGMGVPAMILSSVGQVVESPELAGPGMGLMMIFQNLGMFLGTLVFMPIVGMMGGNFTSAGLVLIPIAVVALLFALFAKLK</sequence>
<evidence type="ECO:0000259" key="8">
    <source>
        <dbReference type="PROSITE" id="PS50850"/>
    </source>
</evidence>
<accession>Q24N22</accession>
<reference evidence="9 10" key="1">
    <citation type="journal article" date="2006" name="J. Bacteriol.">
        <title>Complete genome sequence of the dehalorespiring bacterium Desulfitobacterium hafniense Y51 and comparison with Dehalococcoides ethenogenes 195.</title>
        <authorList>
            <person name="Nonaka H."/>
            <person name="Keresztes G."/>
            <person name="Shinoda Y."/>
            <person name="Ikenaga Y."/>
            <person name="Abe M."/>
            <person name="Naito K."/>
            <person name="Inatomi K."/>
            <person name="Furukawa K."/>
            <person name="Inui M."/>
            <person name="Yukawa H."/>
        </authorList>
    </citation>
    <scope>NUCLEOTIDE SEQUENCE [LARGE SCALE GENOMIC DNA]</scope>
    <source>
        <strain evidence="9 10">Y51</strain>
    </source>
</reference>
<feature type="transmembrane region" description="Helical" evidence="7">
    <location>
        <begin position="216"/>
        <end position="239"/>
    </location>
</feature>
<evidence type="ECO:0000256" key="7">
    <source>
        <dbReference type="SAM" id="Phobius"/>
    </source>
</evidence>
<keyword evidence="6 7" id="KW-0472">Membrane</keyword>
<evidence type="ECO:0000256" key="3">
    <source>
        <dbReference type="ARBA" id="ARBA00022475"/>
    </source>
</evidence>
<dbReference type="InterPro" id="IPR036259">
    <property type="entry name" value="MFS_trans_sf"/>
</dbReference>
<dbReference type="HOGENOM" id="CLU_001265_63_0_9"/>
<name>Q24N22_DESHY</name>
<dbReference type="InterPro" id="IPR020846">
    <property type="entry name" value="MFS_dom"/>
</dbReference>
<evidence type="ECO:0000256" key="4">
    <source>
        <dbReference type="ARBA" id="ARBA00022692"/>
    </source>
</evidence>
<feature type="transmembrane region" description="Helical" evidence="7">
    <location>
        <begin position="78"/>
        <end position="97"/>
    </location>
</feature>
<dbReference type="PANTHER" id="PTHR43124">
    <property type="entry name" value="PURINE EFFLUX PUMP PBUE"/>
    <property type="match status" value="1"/>
</dbReference>
<dbReference type="Pfam" id="PF07690">
    <property type="entry name" value="MFS_1"/>
    <property type="match status" value="1"/>
</dbReference>
<evidence type="ECO:0000256" key="6">
    <source>
        <dbReference type="ARBA" id="ARBA00023136"/>
    </source>
</evidence>
<feature type="transmembrane region" description="Helical" evidence="7">
    <location>
        <begin position="371"/>
        <end position="392"/>
    </location>
</feature>
<evidence type="ECO:0000256" key="2">
    <source>
        <dbReference type="ARBA" id="ARBA00022448"/>
    </source>
</evidence>
<dbReference type="GO" id="GO:0005886">
    <property type="term" value="C:plasma membrane"/>
    <property type="evidence" value="ECO:0007669"/>
    <property type="project" value="UniProtKB-SubCell"/>
</dbReference>
<dbReference type="CDD" id="cd06174">
    <property type="entry name" value="MFS"/>
    <property type="match status" value="1"/>
</dbReference>
<proteinExistence type="predicted"/>
<feature type="transmembrane region" description="Helical" evidence="7">
    <location>
        <begin position="50"/>
        <end position="71"/>
    </location>
</feature>
<feature type="transmembrane region" description="Helical" evidence="7">
    <location>
        <begin position="251"/>
        <end position="271"/>
    </location>
</feature>
<keyword evidence="2" id="KW-0813">Transport</keyword>
<feature type="transmembrane region" description="Helical" evidence="7">
    <location>
        <begin position="109"/>
        <end position="129"/>
    </location>
</feature>
<protein>
    <recommendedName>
        <fullName evidence="8">Major facilitator superfamily (MFS) profile domain-containing protein</fullName>
    </recommendedName>
</protein>
<feature type="transmembrane region" description="Helical" evidence="7">
    <location>
        <begin position="306"/>
        <end position="332"/>
    </location>
</feature>
<dbReference type="Gene3D" id="1.20.1250.20">
    <property type="entry name" value="MFS general substrate transporter like domains"/>
    <property type="match status" value="1"/>
</dbReference>
<feature type="transmembrane region" description="Helical" evidence="7">
    <location>
        <begin position="141"/>
        <end position="160"/>
    </location>
</feature>
<dbReference type="GO" id="GO:0022857">
    <property type="term" value="F:transmembrane transporter activity"/>
    <property type="evidence" value="ECO:0007669"/>
    <property type="project" value="InterPro"/>
</dbReference>
<feature type="transmembrane region" description="Helical" evidence="7">
    <location>
        <begin position="344"/>
        <end position="365"/>
    </location>
</feature>
<dbReference type="Proteomes" id="UP000001946">
    <property type="component" value="Chromosome"/>
</dbReference>
<dbReference type="eggNOG" id="COG2814">
    <property type="taxonomic scope" value="Bacteria"/>
</dbReference>
<dbReference type="PANTHER" id="PTHR43124:SF3">
    <property type="entry name" value="CHLORAMPHENICOL EFFLUX PUMP RV0191"/>
    <property type="match status" value="1"/>
</dbReference>
<dbReference type="InterPro" id="IPR011701">
    <property type="entry name" value="MFS"/>
</dbReference>